<keyword evidence="3" id="KW-0732">Signal</keyword>
<evidence type="ECO:0000256" key="1">
    <source>
        <dbReference type="SAM" id="MobiDB-lite"/>
    </source>
</evidence>
<dbReference type="AlphaFoldDB" id="A0A504YUS4"/>
<feature type="signal peptide" evidence="3">
    <location>
        <begin position="1"/>
        <end position="21"/>
    </location>
</feature>
<evidence type="ECO:0000256" key="2">
    <source>
        <dbReference type="SAM" id="Phobius"/>
    </source>
</evidence>
<evidence type="ECO:0000256" key="3">
    <source>
        <dbReference type="SAM" id="SignalP"/>
    </source>
</evidence>
<keyword evidence="2" id="KW-0472">Membrane</keyword>
<keyword evidence="2" id="KW-0812">Transmembrane</keyword>
<sequence length="379" mass="41691">MMIVYPYYMLILLDACNVVLSEQPLLNVEQSEGSRIEMVDPTGAHRVNFTWTRTNETASWIQAALRCQKLGGSLPRANEMRYFYKTLRSDDVPLHNQKQMNNNLTVFGVNFYLADVLEATMDYPNTESGERMCLVVEKRPNSHLNLAEISAVRSCFTPVNLLVCRFALDATGFRITGGDSADLGGFRGPVPCDSQLSDLSQTGPQPSWIIELKKRAEFQDHHICFKPTVFYTVCVLCGLIVILILLTSSALAFRMRILMRKLKRVKRRDDFLTGAPSVVGSEMPIAQTGESVNHDGLDVAGSMDILADSAFFRAPGSGPRESYKQAIIQDGYQKLANGPGGSGRAGTRPVRGGGSPWSSGRGIEASTRKVQGRGGINMN</sequence>
<evidence type="ECO:0000313" key="5">
    <source>
        <dbReference type="Proteomes" id="UP000316759"/>
    </source>
</evidence>
<dbReference type="EMBL" id="SUNJ01004928">
    <property type="protein sequence ID" value="TPP64046.1"/>
    <property type="molecule type" value="Genomic_DNA"/>
</dbReference>
<feature type="transmembrane region" description="Helical" evidence="2">
    <location>
        <begin position="229"/>
        <end position="253"/>
    </location>
</feature>
<gene>
    <name evidence="4" type="ORF">FGIG_08209</name>
</gene>
<protein>
    <recommendedName>
        <fullName evidence="6">C-type lectin domain-containing protein</fullName>
    </recommendedName>
</protein>
<comment type="caution">
    <text evidence="4">The sequence shown here is derived from an EMBL/GenBank/DDBJ whole genome shotgun (WGS) entry which is preliminary data.</text>
</comment>
<accession>A0A504YUS4</accession>
<feature type="chain" id="PRO_5021348408" description="C-type lectin domain-containing protein" evidence="3">
    <location>
        <begin position="22"/>
        <end position="379"/>
    </location>
</feature>
<evidence type="ECO:0000313" key="4">
    <source>
        <dbReference type="EMBL" id="TPP64046.1"/>
    </source>
</evidence>
<organism evidence="4 5">
    <name type="scientific">Fasciola gigantica</name>
    <name type="common">Giant liver fluke</name>
    <dbReference type="NCBI Taxonomy" id="46835"/>
    <lineage>
        <taxon>Eukaryota</taxon>
        <taxon>Metazoa</taxon>
        <taxon>Spiralia</taxon>
        <taxon>Lophotrochozoa</taxon>
        <taxon>Platyhelminthes</taxon>
        <taxon>Trematoda</taxon>
        <taxon>Digenea</taxon>
        <taxon>Plagiorchiida</taxon>
        <taxon>Echinostomata</taxon>
        <taxon>Echinostomatoidea</taxon>
        <taxon>Fasciolidae</taxon>
        <taxon>Fasciola</taxon>
    </lineage>
</organism>
<keyword evidence="5" id="KW-1185">Reference proteome</keyword>
<evidence type="ECO:0008006" key="6">
    <source>
        <dbReference type="Google" id="ProtNLM"/>
    </source>
</evidence>
<dbReference type="Proteomes" id="UP000316759">
    <property type="component" value="Unassembled WGS sequence"/>
</dbReference>
<feature type="region of interest" description="Disordered" evidence="1">
    <location>
        <begin position="337"/>
        <end position="379"/>
    </location>
</feature>
<reference evidence="4 5" key="1">
    <citation type="submission" date="2019-04" db="EMBL/GenBank/DDBJ databases">
        <title>Annotation for the trematode Fasciola gigantica.</title>
        <authorList>
            <person name="Choi Y.-J."/>
        </authorList>
    </citation>
    <scope>NUCLEOTIDE SEQUENCE [LARGE SCALE GENOMIC DNA]</scope>
    <source>
        <strain evidence="4">Uganda_cow_1</strain>
    </source>
</reference>
<proteinExistence type="predicted"/>
<dbReference type="OrthoDB" id="6285068at2759"/>
<name>A0A504YUS4_FASGI</name>
<keyword evidence="2" id="KW-1133">Transmembrane helix</keyword>